<dbReference type="EMBL" id="LWBP01000189">
    <property type="protein sequence ID" value="OQP57978.1"/>
    <property type="molecule type" value="Genomic_DNA"/>
</dbReference>
<evidence type="ECO:0000259" key="1">
    <source>
        <dbReference type="Pfam" id="PF01370"/>
    </source>
</evidence>
<gene>
    <name evidence="2" type="ORF">A4R26_23025</name>
</gene>
<keyword evidence="3" id="KW-1185">Reference proteome</keyword>
<dbReference type="OrthoDB" id="1247029at2"/>
<evidence type="ECO:0000313" key="2">
    <source>
        <dbReference type="EMBL" id="OQP57978.1"/>
    </source>
</evidence>
<accession>A0A1V9FHX3</accession>
<dbReference type="STRING" id="550983.A4R26_23025"/>
<dbReference type="InterPro" id="IPR001509">
    <property type="entry name" value="Epimerase_deHydtase"/>
</dbReference>
<feature type="domain" description="NAD-dependent epimerase/dehydratase" evidence="1">
    <location>
        <begin position="43"/>
        <end position="163"/>
    </location>
</feature>
<proteinExistence type="predicted"/>
<organism evidence="2 3">
    <name type="scientific">Niastella populi</name>
    <dbReference type="NCBI Taxonomy" id="550983"/>
    <lineage>
        <taxon>Bacteria</taxon>
        <taxon>Pseudomonadati</taxon>
        <taxon>Bacteroidota</taxon>
        <taxon>Chitinophagia</taxon>
        <taxon>Chitinophagales</taxon>
        <taxon>Chitinophagaceae</taxon>
        <taxon>Niastella</taxon>
    </lineage>
</organism>
<reference evidence="3" key="1">
    <citation type="submission" date="2016-04" db="EMBL/GenBank/DDBJ databases">
        <authorList>
            <person name="Chen L."/>
            <person name="Zhuang W."/>
            <person name="Wang G."/>
        </authorList>
    </citation>
    <scope>NUCLEOTIDE SEQUENCE [LARGE SCALE GENOMIC DNA]</scope>
    <source>
        <strain evidence="3">208</strain>
    </source>
</reference>
<dbReference type="Pfam" id="PF01370">
    <property type="entry name" value="Epimerase"/>
    <property type="match status" value="1"/>
</dbReference>
<dbReference type="AlphaFoldDB" id="A0A1V9FHX3"/>
<name>A0A1V9FHX3_9BACT</name>
<dbReference type="InterPro" id="IPR036291">
    <property type="entry name" value="NAD(P)-bd_dom_sf"/>
</dbReference>
<dbReference type="Gene3D" id="3.40.50.720">
    <property type="entry name" value="NAD(P)-binding Rossmann-like Domain"/>
    <property type="match status" value="1"/>
</dbReference>
<comment type="caution">
    <text evidence="2">The sequence shown here is derived from an EMBL/GenBank/DDBJ whole genome shotgun (WGS) entry which is preliminary data.</text>
</comment>
<dbReference type="Proteomes" id="UP000192276">
    <property type="component" value="Unassembled WGS sequence"/>
</dbReference>
<evidence type="ECO:0000313" key="3">
    <source>
        <dbReference type="Proteomes" id="UP000192276"/>
    </source>
</evidence>
<protein>
    <recommendedName>
        <fullName evidence="1">NAD-dependent epimerase/dehydratase domain-containing protein</fullName>
    </recommendedName>
</protein>
<dbReference type="RefSeq" id="WP_081166430.1">
    <property type="nucleotide sequence ID" value="NZ_LWBP01000189.1"/>
</dbReference>
<dbReference type="SUPFAM" id="SSF51735">
    <property type="entry name" value="NAD(P)-binding Rossmann-fold domains"/>
    <property type="match status" value="1"/>
</dbReference>
<sequence length="228" mass="25994">MVIGNGMIAQRFGNYGTNNDYTIFASGVSDSTTIEAAAYSREDNLLRHTIEANPEKTLVYFSTCSIYDPSTRQSAYVLHKLKMEEVITTNAKKYLIFRVSNPIGRTKNTHTVFNFFIQHIQEKKPFAIWKYASRNLLDIDDMYAICDHILKNGLFRNSIINIANPVNYPVTTIIAAIESHFHTKGVYTFEEKGSSPVIDTTAIEPLFNELNISFNELYLPGLLHKYFN</sequence>